<reference evidence="2" key="1">
    <citation type="journal article" date="2019" name="Int. J. Syst. Evol. Microbiol.">
        <title>The Global Catalogue of Microorganisms (GCM) 10K type strain sequencing project: providing services to taxonomists for standard genome sequencing and annotation.</title>
        <authorList>
            <consortium name="The Broad Institute Genomics Platform"/>
            <consortium name="The Broad Institute Genome Sequencing Center for Infectious Disease"/>
            <person name="Wu L."/>
            <person name="Ma J."/>
        </authorList>
    </citation>
    <scope>NUCLEOTIDE SEQUENCE [LARGE SCALE GENOMIC DNA]</scope>
    <source>
        <strain evidence="2">JCM 30346</strain>
    </source>
</reference>
<keyword evidence="2" id="KW-1185">Reference proteome</keyword>
<proteinExistence type="predicted"/>
<organism evidence="1 2">
    <name type="scientific">Sphaerisporangium aureirubrum</name>
    <dbReference type="NCBI Taxonomy" id="1544736"/>
    <lineage>
        <taxon>Bacteria</taxon>
        <taxon>Bacillati</taxon>
        <taxon>Actinomycetota</taxon>
        <taxon>Actinomycetes</taxon>
        <taxon>Streptosporangiales</taxon>
        <taxon>Streptosporangiaceae</taxon>
        <taxon>Sphaerisporangium</taxon>
    </lineage>
</organism>
<dbReference type="EMBL" id="JBHSRF010000016">
    <property type="protein sequence ID" value="MFC6082335.1"/>
    <property type="molecule type" value="Genomic_DNA"/>
</dbReference>
<accession>A0ABW1NG62</accession>
<name>A0ABW1NG62_9ACTN</name>
<comment type="caution">
    <text evidence="1">The sequence shown here is derived from an EMBL/GenBank/DDBJ whole genome shotgun (WGS) entry which is preliminary data.</text>
</comment>
<evidence type="ECO:0008006" key="3">
    <source>
        <dbReference type="Google" id="ProtNLM"/>
    </source>
</evidence>
<dbReference type="Proteomes" id="UP001596137">
    <property type="component" value="Unassembled WGS sequence"/>
</dbReference>
<gene>
    <name evidence="1" type="ORF">ACFP1K_14310</name>
</gene>
<protein>
    <recommendedName>
        <fullName evidence="3">GerMN domain-containing protein</fullName>
    </recommendedName>
</protein>
<dbReference type="RefSeq" id="WP_380752137.1">
    <property type="nucleotide sequence ID" value="NZ_JBHSRF010000016.1"/>
</dbReference>
<evidence type="ECO:0000313" key="2">
    <source>
        <dbReference type="Proteomes" id="UP001596137"/>
    </source>
</evidence>
<evidence type="ECO:0000313" key="1">
    <source>
        <dbReference type="EMBL" id="MFC6082335.1"/>
    </source>
</evidence>
<sequence length="231" mass="25856">MAVTRRDLTRWNRMRRDLTHRDLMRWNRMRWNLTHWDLTRWNLAFWKLARLRRSVRTAWMLVPFLVAAACGVDPSDLADIGPAPVISARGASANVYILRDGRLTPRNVPTASDTVQDVLTALFQAGKGPPGGGTALNGFRLEQSVLGRYGVERGVRNDPENPVGLRLHVIVYGAGELSRTAMAQITCTARLREEIWAVKITQTTSKGPLALGEHTCREYHDLAAPDVNLPP</sequence>